<dbReference type="CDD" id="cd16913">
    <property type="entry name" value="YkuD_like"/>
    <property type="match status" value="1"/>
</dbReference>
<dbReference type="EMBL" id="JAMXQS010000007">
    <property type="protein sequence ID" value="MCO6050963.1"/>
    <property type="molecule type" value="Genomic_DNA"/>
</dbReference>
<evidence type="ECO:0000313" key="12">
    <source>
        <dbReference type="Proteomes" id="UP001205906"/>
    </source>
</evidence>
<evidence type="ECO:0000256" key="6">
    <source>
        <dbReference type="ARBA" id="ARBA00023316"/>
    </source>
</evidence>
<organism evidence="11 12">
    <name type="scientific">Mesorhizobium liriopis</name>
    <dbReference type="NCBI Taxonomy" id="2953882"/>
    <lineage>
        <taxon>Bacteria</taxon>
        <taxon>Pseudomonadati</taxon>
        <taxon>Pseudomonadota</taxon>
        <taxon>Alphaproteobacteria</taxon>
        <taxon>Hyphomicrobiales</taxon>
        <taxon>Phyllobacteriaceae</taxon>
        <taxon>Mesorhizobium</taxon>
    </lineage>
</organism>
<dbReference type="PANTHER" id="PTHR30582">
    <property type="entry name" value="L,D-TRANSPEPTIDASE"/>
    <property type="match status" value="1"/>
</dbReference>
<keyword evidence="12" id="KW-1185">Reference proteome</keyword>
<evidence type="ECO:0000256" key="2">
    <source>
        <dbReference type="ARBA" id="ARBA00005992"/>
    </source>
</evidence>
<dbReference type="PROSITE" id="PS52029">
    <property type="entry name" value="LD_TPASE"/>
    <property type="match status" value="1"/>
</dbReference>
<dbReference type="PANTHER" id="PTHR30582:SF30">
    <property type="entry name" value="BLR4375 PROTEIN"/>
    <property type="match status" value="1"/>
</dbReference>
<keyword evidence="9" id="KW-0732">Signal</keyword>
<evidence type="ECO:0000259" key="10">
    <source>
        <dbReference type="PROSITE" id="PS52029"/>
    </source>
</evidence>
<sequence>MNRSLVAFSLLLLSGTSPALADDTLTADSINEAGFTAMVLTSDKNEPAKDAKAEAPKSEEEKKPNPMLVRLQVLLDRAHASPGVIDGYPGDNLIKAVRTYEEMNKLPVDGQIDQPLWDALLKDQRPAIITYTITKKDLDQRFAKRIPNDYAKLAEMKYLGFTSPSEMLAERFHMDETLLKTLNPKADFDKAGTEITVADPSTEPAAKVTRVEVVKSEGLLRAYDGAGNLVTAFPATIGSEDNPSPEGELKVGKIVRDPGYTYNPKKNFKQGKNDEVLDIPPGPNGPVGNIWIDLSKPTYGIHGTPEPSKIDKTQSHGCVRLTNWDAATLADLLEPEIATVHFAQ</sequence>
<protein>
    <submittedName>
        <fullName evidence="11">L,D-transpeptidase</fullName>
    </submittedName>
</protein>
<dbReference type="Proteomes" id="UP001205906">
    <property type="component" value="Unassembled WGS sequence"/>
</dbReference>
<evidence type="ECO:0000256" key="5">
    <source>
        <dbReference type="ARBA" id="ARBA00022984"/>
    </source>
</evidence>
<dbReference type="RefSeq" id="WP_252820085.1">
    <property type="nucleotide sequence ID" value="NZ_JAMXQS010000007.1"/>
</dbReference>
<evidence type="ECO:0000313" key="11">
    <source>
        <dbReference type="EMBL" id="MCO6050963.1"/>
    </source>
</evidence>
<evidence type="ECO:0000256" key="3">
    <source>
        <dbReference type="ARBA" id="ARBA00022679"/>
    </source>
</evidence>
<keyword evidence="6 7" id="KW-0961">Cell wall biogenesis/degradation</keyword>
<reference evidence="11 12" key="1">
    <citation type="submission" date="2022-06" db="EMBL/GenBank/DDBJ databases">
        <title>Mesorhizobium sp. strain RP14 Genome sequencing and assembly.</title>
        <authorList>
            <person name="Kim I."/>
        </authorList>
    </citation>
    <scope>NUCLEOTIDE SEQUENCE [LARGE SCALE GENOMIC DNA]</scope>
    <source>
        <strain evidence="12">RP14(2022)</strain>
    </source>
</reference>
<evidence type="ECO:0000256" key="1">
    <source>
        <dbReference type="ARBA" id="ARBA00004752"/>
    </source>
</evidence>
<dbReference type="SUPFAM" id="SSF141523">
    <property type="entry name" value="L,D-transpeptidase catalytic domain-like"/>
    <property type="match status" value="1"/>
</dbReference>
<dbReference type="InterPro" id="IPR050979">
    <property type="entry name" value="LD-transpeptidase"/>
</dbReference>
<comment type="similarity">
    <text evidence="2">Belongs to the YkuD family.</text>
</comment>
<comment type="caution">
    <text evidence="11">The sequence shown here is derived from an EMBL/GenBank/DDBJ whole genome shotgun (WGS) entry which is preliminary data.</text>
</comment>
<keyword evidence="4 7" id="KW-0133">Cell shape</keyword>
<dbReference type="InterPro" id="IPR005490">
    <property type="entry name" value="LD_TPept_cat_dom"/>
</dbReference>
<proteinExistence type="inferred from homology"/>
<evidence type="ECO:0000256" key="7">
    <source>
        <dbReference type="PROSITE-ProRule" id="PRU01373"/>
    </source>
</evidence>
<feature type="active site" description="Proton donor/acceptor" evidence="7">
    <location>
        <position position="302"/>
    </location>
</feature>
<keyword evidence="3" id="KW-0808">Transferase</keyword>
<evidence type="ECO:0000256" key="8">
    <source>
        <dbReference type="SAM" id="MobiDB-lite"/>
    </source>
</evidence>
<feature type="chain" id="PRO_5046624404" evidence="9">
    <location>
        <begin position="22"/>
        <end position="344"/>
    </location>
</feature>
<dbReference type="InterPro" id="IPR036365">
    <property type="entry name" value="PGBD-like_sf"/>
</dbReference>
<dbReference type="InterPro" id="IPR036366">
    <property type="entry name" value="PGBDSf"/>
</dbReference>
<evidence type="ECO:0000256" key="9">
    <source>
        <dbReference type="SAM" id="SignalP"/>
    </source>
</evidence>
<gene>
    <name evidence="11" type="ORF">NGM99_14360</name>
</gene>
<feature type="domain" description="L,D-TPase catalytic" evidence="10">
    <location>
        <begin position="209"/>
        <end position="343"/>
    </location>
</feature>
<feature type="active site" description="Nucleophile" evidence="7">
    <location>
        <position position="318"/>
    </location>
</feature>
<dbReference type="Pfam" id="PF01471">
    <property type="entry name" value="PG_binding_1"/>
    <property type="match status" value="1"/>
</dbReference>
<keyword evidence="5 7" id="KW-0573">Peptidoglycan synthesis</keyword>
<comment type="pathway">
    <text evidence="1 7">Cell wall biogenesis; peptidoglycan biosynthesis.</text>
</comment>
<dbReference type="InterPro" id="IPR002477">
    <property type="entry name" value="Peptidoglycan-bd-like"/>
</dbReference>
<dbReference type="Gene3D" id="2.40.440.10">
    <property type="entry name" value="L,D-transpeptidase catalytic domain-like"/>
    <property type="match status" value="1"/>
</dbReference>
<feature type="region of interest" description="Disordered" evidence="8">
    <location>
        <begin position="41"/>
        <end position="64"/>
    </location>
</feature>
<dbReference type="SUPFAM" id="SSF47090">
    <property type="entry name" value="PGBD-like"/>
    <property type="match status" value="1"/>
</dbReference>
<feature type="signal peptide" evidence="9">
    <location>
        <begin position="1"/>
        <end position="21"/>
    </location>
</feature>
<dbReference type="InterPro" id="IPR038063">
    <property type="entry name" value="Transpep_catalytic_dom"/>
</dbReference>
<accession>A0ABT1C8Z2</accession>
<evidence type="ECO:0000256" key="4">
    <source>
        <dbReference type="ARBA" id="ARBA00022960"/>
    </source>
</evidence>
<dbReference type="Gene3D" id="1.10.101.10">
    <property type="entry name" value="PGBD-like superfamily/PGBD"/>
    <property type="match status" value="1"/>
</dbReference>
<name>A0ABT1C8Z2_9HYPH</name>
<dbReference type="Pfam" id="PF03734">
    <property type="entry name" value="YkuD"/>
    <property type="match status" value="1"/>
</dbReference>
<feature type="compositionally biased region" description="Basic and acidic residues" evidence="8">
    <location>
        <begin position="43"/>
        <end position="64"/>
    </location>
</feature>